<dbReference type="PROSITE" id="PS51257">
    <property type="entry name" value="PROKAR_LIPOPROTEIN"/>
    <property type="match status" value="1"/>
</dbReference>
<feature type="domain" description="DUF3828" evidence="1">
    <location>
        <begin position="49"/>
        <end position="158"/>
    </location>
</feature>
<name>A0A1I6T1Z6_9CAUL</name>
<dbReference type="Pfam" id="PF12883">
    <property type="entry name" value="DUF3828"/>
    <property type="match status" value="1"/>
</dbReference>
<proteinExistence type="predicted"/>
<evidence type="ECO:0000313" key="2">
    <source>
        <dbReference type="EMBL" id="SFS83143.1"/>
    </source>
</evidence>
<dbReference type="OrthoDB" id="7204586at2"/>
<dbReference type="AlphaFoldDB" id="A0A1I6T1Z6"/>
<dbReference type="Proteomes" id="UP000198788">
    <property type="component" value="Unassembled WGS sequence"/>
</dbReference>
<dbReference type="EMBL" id="FOZV01000007">
    <property type="protein sequence ID" value="SFS83143.1"/>
    <property type="molecule type" value="Genomic_DNA"/>
</dbReference>
<sequence>MRRYALIAAACAAMAACSSPESEVAEPADAPAALPPGRDAIYEAARVGPEAFVRAVYAAHAAGAMGEPPKPGQEPIYGRMLNAMVGEDFRRAGDDVPTLNWNPICDCQDGEGFRLESVVVRESSATEAEADVVFVNSGETHRQTLKLVKEGPMWRISDFLVPGRPPLTETLMAAIS</sequence>
<protein>
    <recommendedName>
        <fullName evidence="1">DUF3828 domain-containing protein</fullName>
    </recommendedName>
</protein>
<evidence type="ECO:0000313" key="3">
    <source>
        <dbReference type="Proteomes" id="UP000198788"/>
    </source>
</evidence>
<keyword evidence="3" id="KW-1185">Reference proteome</keyword>
<accession>A0A1I6T1Z6</accession>
<dbReference type="RefSeq" id="WP_092312290.1">
    <property type="nucleotide sequence ID" value="NZ_FOZV01000007.1"/>
</dbReference>
<reference evidence="3" key="1">
    <citation type="submission" date="2016-10" db="EMBL/GenBank/DDBJ databases">
        <authorList>
            <person name="Varghese N."/>
            <person name="Submissions S."/>
        </authorList>
    </citation>
    <scope>NUCLEOTIDE SEQUENCE [LARGE SCALE GENOMIC DNA]</scope>
    <source>
        <strain evidence="3">CGMCC 1.10683</strain>
    </source>
</reference>
<organism evidence="2 3">
    <name type="scientific">Brevundimonas viscosa</name>
    <dbReference type="NCBI Taxonomy" id="871741"/>
    <lineage>
        <taxon>Bacteria</taxon>
        <taxon>Pseudomonadati</taxon>
        <taxon>Pseudomonadota</taxon>
        <taxon>Alphaproteobacteria</taxon>
        <taxon>Caulobacterales</taxon>
        <taxon>Caulobacteraceae</taxon>
        <taxon>Brevundimonas</taxon>
    </lineage>
</organism>
<gene>
    <name evidence="2" type="ORF">SAMN05192570_2875</name>
</gene>
<dbReference type="InterPro" id="IPR024289">
    <property type="entry name" value="DUF3828"/>
</dbReference>
<evidence type="ECO:0000259" key="1">
    <source>
        <dbReference type="Pfam" id="PF12883"/>
    </source>
</evidence>